<dbReference type="GO" id="GO:0005524">
    <property type="term" value="F:ATP binding"/>
    <property type="evidence" value="ECO:0007669"/>
    <property type="project" value="UniProtKB-KW"/>
</dbReference>
<dbReference type="AlphaFoldDB" id="R4Z3N6"/>
<dbReference type="RefSeq" id="WP_012229966.1">
    <property type="nucleotide sequence ID" value="NZ_HG422565.1"/>
</dbReference>
<dbReference type="CDD" id="cd00268">
    <property type="entry name" value="DEADc"/>
    <property type="match status" value="1"/>
</dbReference>
<accession>R4Z3N6</accession>
<keyword evidence="2" id="KW-0378">Hydrolase</keyword>
<dbReference type="SUPFAM" id="SSF52540">
    <property type="entry name" value="P-loop containing nucleoside triphosphate hydrolases"/>
    <property type="match status" value="1"/>
</dbReference>
<dbReference type="Pfam" id="PF00271">
    <property type="entry name" value="Helicase_C"/>
    <property type="match status" value="1"/>
</dbReference>
<dbReference type="SMART" id="SM00487">
    <property type="entry name" value="DEXDc"/>
    <property type="match status" value="1"/>
</dbReference>
<dbReference type="PANTHER" id="PTHR47959:SF13">
    <property type="entry name" value="ATP-DEPENDENT RNA HELICASE RHLE"/>
    <property type="match status" value="1"/>
</dbReference>
<evidence type="ECO:0000313" key="10">
    <source>
        <dbReference type="Proteomes" id="UP000018291"/>
    </source>
</evidence>
<evidence type="ECO:0000256" key="5">
    <source>
        <dbReference type="ARBA" id="ARBA00038437"/>
    </source>
</evidence>
<dbReference type="STRING" id="1229780.BN381_70002"/>
<dbReference type="PROSITE" id="PS51194">
    <property type="entry name" value="HELICASE_CTER"/>
    <property type="match status" value="1"/>
</dbReference>
<gene>
    <name evidence="9" type="primary">rhlE</name>
    <name evidence="9" type="ORF">BN381_70002</name>
</gene>
<dbReference type="InterPro" id="IPR011545">
    <property type="entry name" value="DEAD/DEAH_box_helicase_dom"/>
</dbReference>
<dbReference type="SMART" id="SM00490">
    <property type="entry name" value="HELICc"/>
    <property type="match status" value="1"/>
</dbReference>
<dbReference type="GO" id="GO:0003724">
    <property type="term" value="F:RNA helicase activity"/>
    <property type="evidence" value="ECO:0007669"/>
    <property type="project" value="TreeGrafter"/>
</dbReference>
<evidence type="ECO:0000259" key="7">
    <source>
        <dbReference type="PROSITE" id="PS51192"/>
    </source>
</evidence>
<dbReference type="Pfam" id="PF00270">
    <property type="entry name" value="DEAD"/>
    <property type="match status" value="1"/>
</dbReference>
<evidence type="ECO:0000313" key="9">
    <source>
        <dbReference type="EMBL" id="CCM65303.1"/>
    </source>
</evidence>
<feature type="compositionally biased region" description="Low complexity" evidence="6">
    <location>
        <begin position="417"/>
        <end position="427"/>
    </location>
</feature>
<comment type="caution">
    <text evidence="9">The sequence shown here is derived from an EMBL/GenBank/DDBJ whole genome shotgun (WGS) entry which is preliminary data.</text>
</comment>
<dbReference type="CDD" id="cd18787">
    <property type="entry name" value="SF2_C_DEAD"/>
    <property type="match status" value="1"/>
</dbReference>
<dbReference type="GO" id="GO:0003676">
    <property type="term" value="F:nucleic acid binding"/>
    <property type="evidence" value="ECO:0007669"/>
    <property type="project" value="InterPro"/>
</dbReference>
<keyword evidence="1" id="KW-0547">Nucleotide-binding</keyword>
<dbReference type="Proteomes" id="UP000018291">
    <property type="component" value="Unassembled WGS sequence"/>
</dbReference>
<keyword evidence="4" id="KW-0067">ATP-binding</keyword>
<dbReference type="GO" id="GO:0005829">
    <property type="term" value="C:cytosol"/>
    <property type="evidence" value="ECO:0007669"/>
    <property type="project" value="TreeGrafter"/>
</dbReference>
<evidence type="ECO:0000256" key="2">
    <source>
        <dbReference type="ARBA" id="ARBA00022801"/>
    </source>
</evidence>
<feature type="domain" description="Helicase C-terminal" evidence="8">
    <location>
        <begin position="235"/>
        <end position="378"/>
    </location>
</feature>
<protein>
    <submittedName>
        <fullName evidence="9">RNA helicase</fullName>
    </submittedName>
</protein>
<dbReference type="InterPro" id="IPR027417">
    <property type="entry name" value="P-loop_NTPase"/>
</dbReference>
<dbReference type="InterPro" id="IPR050079">
    <property type="entry name" value="DEAD_box_RNA_helicase"/>
</dbReference>
<dbReference type="PROSITE" id="PS51192">
    <property type="entry name" value="HELICASE_ATP_BIND_1"/>
    <property type="match status" value="1"/>
</dbReference>
<feature type="compositionally biased region" description="Gly residues" evidence="6">
    <location>
        <begin position="403"/>
        <end position="416"/>
    </location>
</feature>
<dbReference type="eggNOG" id="COG0513">
    <property type="taxonomic scope" value="Bacteria"/>
</dbReference>
<evidence type="ECO:0000256" key="3">
    <source>
        <dbReference type="ARBA" id="ARBA00022806"/>
    </source>
</evidence>
<feature type="region of interest" description="Disordered" evidence="6">
    <location>
        <begin position="375"/>
        <end position="427"/>
    </location>
</feature>
<dbReference type="GO" id="GO:0016787">
    <property type="term" value="F:hydrolase activity"/>
    <property type="evidence" value="ECO:0007669"/>
    <property type="project" value="UniProtKB-KW"/>
</dbReference>
<proteinExistence type="inferred from homology"/>
<sequence length="427" mass="45544">MNTPVPSFRALGVPDDLSAVLERAGIVSPFDIQVAAIPDALAGRDVLARAPTGSGKTLAFGLPLVAQVGRGTTRKPRALVLSPTRELAEQIRRELEPLAAARGRNVLAVYGGVGMNPQRSALNRGVDVLVACPGRLTDLIEQGCVSLGDVDQVVIDEADRMADMGFLPTVRKLLDMTAKRRQTQLYSATLDNDVKVLVDRYQHQPVRHEVGETEPDLSTVSHRFIEADRPQKLALSADLIDDAGPTVVFCRTRHGADRVAKQLKRVGIKAAPIHGGRSQGQRTRALEAFADGKVAALVATDVAARGIHVDGVACVLHFDLPPDPKDYVHRSGRTARAGAEGQVVSLVQPDQRKDLRKLQREVGLPQADSEVAFVPSVRAQVPVHEPSRPKGGGGNKRRNPRNSGGGSSRGNSGSGSGRARSGSSGRR</sequence>
<feature type="domain" description="Helicase ATP-binding" evidence="7">
    <location>
        <begin position="37"/>
        <end position="208"/>
    </location>
</feature>
<organism evidence="9 10">
    <name type="scientific">Candidatus Neomicrothrix parvicella RN1</name>
    <dbReference type="NCBI Taxonomy" id="1229780"/>
    <lineage>
        <taxon>Bacteria</taxon>
        <taxon>Bacillati</taxon>
        <taxon>Actinomycetota</taxon>
        <taxon>Acidimicrobiia</taxon>
        <taxon>Acidimicrobiales</taxon>
        <taxon>Microthrixaceae</taxon>
        <taxon>Candidatus Neomicrothrix</taxon>
    </lineage>
</organism>
<evidence type="ECO:0000256" key="6">
    <source>
        <dbReference type="SAM" id="MobiDB-lite"/>
    </source>
</evidence>
<reference evidence="9 10" key="1">
    <citation type="journal article" date="2013" name="ISME J.">
        <title>Metabolic model for the filamentous 'Candidatus Microthrix parvicella' based on genomic and metagenomic analyses.</title>
        <authorList>
            <person name="Jon McIlroy S."/>
            <person name="Kristiansen R."/>
            <person name="Albertsen M."/>
            <person name="Michael Karst S."/>
            <person name="Rossetti S."/>
            <person name="Lund Nielsen J."/>
            <person name="Tandoi V."/>
            <person name="James Seviour R."/>
            <person name="Nielsen P.H."/>
        </authorList>
    </citation>
    <scope>NUCLEOTIDE SEQUENCE [LARGE SCALE GENOMIC DNA]</scope>
    <source>
        <strain evidence="9 10">RN1</strain>
    </source>
</reference>
<dbReference type="PANTHER" id="PTHR47959">
    <property type="entry name" value="ATP-DEPENDENT RNA HELICASE RHLE-RELATED"/>
    <property type="match status" value="1"/>
</dbReference>
<dbReference type="InterPro" id="IPR014001">
    <property type="entry name" value="Helicase_ATP-bd"/>
</dbReference>
<dbReference type="InterPro" id="IPR001650">
    <property type="entry name" value="Helicase_C-like"/>
</dbReference>
<keyword evidence="10" id="KW-1185">Reference proteome</keyword>
<comment type="similarity">
    <text evidence="5">Belongs to the DEAD box helicase family.</text>
</comment>
<dbReference type="HOGENOM" id="CLU_003041_1_3_11"/>
<evidence type="ECO:0000256" key="4">
    <source>
        <dbReference type="ARBA" id="ARBA00022840"/>
    </source>
</evidence>
<name>R4Z3N6_9ACTN</name>
<dbReference type="InterPro" id="IPR044742">
    <property type="entry name" value="DEAD/DEAH_RhlB"/>
</dbReference>
<dbReference type="Gene3D" id="3.40.50.300">
    <property type="entry name" value="P-loop containing nucleotide triphosphate hydrolases"/>
    <property type="match status" value="2"/>
</dbReference>
<keyword evidence="3 9" id="KW-0347">Helicase</keyword>
<evidence type="ECO:0000256" key="1">
    <source>
        <dbReference type="ARBA" id="ARBA00022741"/>
    </source>
</evidence>
<dbReference type="EMBL" id="CANL01000067">
    <property type="protein sequence ID" value="CCM65303.1"/>
    <property type="molecule type" value="Genomic_DNA"/>
</dbReference>
<evidence type="ECO:0000259" key="8">
    <source>
        <dbReference type="PROSITE" id="PS51194"/>
    </source>
</evidence>